<name>A0A1G9MED9_9GAMM</name>
<reference evidence="2 3" key="1">
    <citation type="submission" date="2016-10" db="EMBL/GenBank/DDBJ databases">
        <authorList>
            <person name="de Groot N.N."/>
        </authorList>
    </citation>
    <scope>NUCLEOTIDE SEQUENCE [LARGE SCALE GENOMIC DNA]</scope>
    <source>
        <strain evidence="2 3">DSM 14789</strain>
    </source>
</reference>
<keyword evidence="1" id="KW-0472">Membrane</keyword>
<evidence type="ECO:0008006" key="4">
    <source>
        <dbReference type="Google" id="ProtNLM"/>
    </source>
</evidence>
<accession>A0A1G9MED9</accession>
<evidence type="ECO:0000313" key="2">
    <source>
        <dbReference type="EMBL" id="SDL72035.1"/>
    </source>
</evidence>
<dbReference type="PANTHER" id="PTHR40394:SF2">
    <property type="entry name" value="QUINOL:CYTOCHROME C OXIDOREDUCTASE MEMBRANE PROTEIN"/>
    <property type="match status" value="1"/>
</dbReference>
<feature type="transmembrane region" description="Helical" evidence="1">
    <location>
        <begin position="59"/>
        <end position="81"/>
    </location>
</feature>
<protein>
    <recommendedName>
        <fullName evidence="4">Quinol:cytochrome c oxidoreductase membrane protein</fullName>
    </recommendedName>
</protein>
<dbReference type="AlphaFoldDB" id="A0A1G9MED9"/>
<feature type="transmembrane region" description="Helical" evidence="1">
    <location>
        <begin position="101"/>
        <end position="124"/>
    </location>
</feature>
<dbReference type="Proteomes" id="UP000198654">
    <property type="component" value="Unassembled WGS sequence"/>
</dbReference>
<dbReference type="OrthoDB" id="9792475at2"/>
<keyword evidence="1" id="KW-0812">Transmembrane</keyword>
<gene>
    <name evidence="2" type="ORF">SAMN05661010_02412</name>
</gene>
<dbReference type="RefSeq" id="WP_089728877.1">
    <property type="nucleotide sequence ID" value="NZ_FNGI01000006.1"/>
</dbReference>
<keyword evidence="3" id="KW-1185">Reference proteome</keyword>
<organism evidence="2 3">
    <name type="scientific">Modicisalibacter muralis</name>
    <dbReference type="NCBI Taxonomy" id="119000"/>
    <lineage>
        <taxon>Bacteria</taxon>
        <taxon>Pseudomonadati</taxon>
        <taxon>Pseudomonadota</taxon>
        <taxon>Gammaproteobacteria</taxon>
        <taxon>Oceanospirillales</taxon>
        <taxon>Halomonadaceae</taxon>
        <taxon>Modicisalibacter</taxon>
    </lineage>
</organism>
<dbReference type="PANTHER" id="PTHR40394">
    <property type="entry name" value="LIPOPROTEIN-RELATED"/>
    <property type="match status" value="1"/>
</dbReference>
<dbReference type="EMBL" id="FNGI01000006">
    <property type="protein sequence ID" value="SDL72035.1"/>
    <property type="molecule type" value="Genomic_DNA"/>
</dbReference>
<sequence length="181" mass="19868">MADPRHAASAVSLLARFDSAEALLAALTGLRADGHRRLEVFSPYPVAGVAEKLAFRPRWVPIVSLALTIGVVIAGYYMQWYSAVVDYPYVVGGKPLHSWPAFIPVVVALGLLAAVIGAVVAMIAGNRLPQPYHPAFEAESFLRASDDAFFVLLSFENSDDRQRLSERLRELHAQEIQEVPR</sequence>
<dbReference type="STRING" id="119000.SAMN05661010_02412"/>
<dbReference type="InterPro" id="IPR021776">
    <property type="entry name" value="ActD"/>
</dbReference>
<keyword evidence="1" id="KW-1133">Transmembrane helix</keyword>
<proteinExistence type="predicted"/>
<evidence type="ECO:0000256" key="1">
    <source>
        <dbReference type="SAM" id="Phobius"/>
    </source>
</evidence>
<evidence type="ECO:0000313" key="3">
    <source>
        <dbReference type="Proteomes" id="UP000198654"/>
    </source>
</evidence>
<dbReference type="Pfam" id="PF11821">
    <property type="entry name" value="ActD"/>
    <property type="match status" value="1"/>
</dbReference>